<dbReference type="Pfam" id="PF00797">
    <property type="entry name" value="Acetyltransf_2"/>
    <property type="match status" value="1"/>
</dbReference>
<dbReference type="SUPFAM" id="SSF54001">
    <property type="entry name" value="Cysteine proteinases"/>
    <property type="match status" value="1"/>
</dbReference>
<dbReference type="Gene3D" id="2.40.128.150">
    <property type="entry name" value="Cysteine proteinases"/>
    <property type="match status" value="1"/>
</dbReference>
<sequence length="285" mass="30646">MFDLDAYLARIDLPARPTLDAAGLSRLQRAHRLAIPFENLDVILGRGIAIDGASVFAKLVTARRGGYCFEHNRLFGDALGAIGFDHRPLLARVWLGIDLGHGTVPPLTHTFSLVESDEGPWIADPGFGGTYAPAMPLADGAEATAPDGARFRLSRHDRHGWLLERSGTVAGTDGRGGGEANATGGWQPQYSFTTATVFDADLALGNWWSSTAPGTRFTTLRLASIVLPHGFATLTDDRYRRIAGEDKAEGTITDPRVYRMRLGMMFGIALTAQEVAGLRLFPAAG</sequence>
<reference evidence="4 5" key="1">
    <citation type="submission" date="2020-03" db="EMBL/GenBank/DDBJ databases">
        <authorList>
            <person name="Wang L."/>
            <person name="He N."/>
            <person name="Li Y."/>
            <person name="Fang Y."/>
            <person name="Zhang F."/>
        </authorList>
    </citation>
    <scope>NUCLEOTIDE SEQUENCE [LARGE SCALE GENOMIC DNA]</scope>
    <source>
        <strain evidence="4 5">36D10-4-7</strain>
    </source>
</reference>
<dbReference type="PANTHER" id="PTHR11786">
    <property type="entry name" value="N-HYDROXYARYLAMINE O-ACETYLTRANSFERASE"/>
    <property type="match status" value="1"/>
</dbReference>
<organism evidence="4 5">
    <name type="scientific">Sphingomonas corticis</name>
    <dbReference type="NCBI Taxonomy" id="2722791"/>
    <lineage>
        <taxon>Bacteria</taxon>
        <taxon>Pseudomonadati</taxon>
        <taxon>Pseudomonadota</taxon>
        <taxon>Alphaproteobacteria</taxon>
        <taxon>Sphingomonadales</taxon>
        <taxon>Sphingomonadaceae</taxon>
        <taxon>Sphingomonas</taxon>
    </lineage>
</organism>
<evidence type="ECO:0000256" key="1">
    <source>
        <dbReference type="ARBA" id="ARBA00006547"/>
    </source>
</evidence>
<gene>
    <name evidence="4" type="ORF">HBH26_16885</name>
</gene>
<dbReference type="PRINTS" id="PR01543">
    <property type="entry name" value="ANATRNSFRASE"/>
</dbReference>
<proteinExistence type="inferred from homology"/>
<dbReference type="InterPro" id="IPR038765">
    <property type="entry name" value="Papain-like_cys_pep_sf"/>
</dbReference>
<name>A0ABX1CRZ4_9SPHN</name>
<dbReference type="Proteomes" id="UP000732399">
    <property type="component" value="Unassembled WGS sequence"/>
</dbReference>
<evidence type="ECO:0000256" key="3">
    <source>
        <dbReference type="SAM" id="MobiDB-lite"/>
    </source>
</evidence>
<dbReference type="EMBL" id="JAAVJH010000015">
    <property type="protein sequence ID" value="NJR80259.1"/>
    <property type="molecule type" value="Genomic_DNA"/>
</dbReference>
<keyword evidence="5" id="KW-1185">Reference proteome</keyword>
<comment type="caution">
    <text evidence="4">The sequence shown here is derived from an EMBL/GenBank/DDBJ whole genome shotgun (WGS) entry which is preliminary data.</text>
</comment>
<comment type="similarity">
    <text evidence="1 2">Belongs to the arylamine N-acetyltransferase family.</text>
</comment>
<dbReference type="PANTHER" id="PTHR11786:SF0">
    <property type="entry name" value="ARYLAMINE N-ACETYLTRANSFERASE 4-RELATED"/>
    <property type="match status" value="1"/>
</dbReference>
<feature type="region of interest" description="Disordered" evidence="3">
    <location>
        <begin position="166"/>
        <end position="185"/>
    </location>
</feature>
<dbReference type="Gene3D" id="3.30.2140.10">
    <property type="entry name" value="Arylamine N-acetyltransferase"/>
    <property type="match status" value="1"/>
</dbReference>
<evidence type="ECO:0000313" key="5">
    <source>
        <dbReference type="Proteomes" id="UP000732399"/>
    </source>
</evidence>
<evidence type="ECO:0000313" key="4">
    <source>
        <dbReference type="EMBL" id="NJR80259.1"/>
    </source>
</evidence>
<evidence type="ECO:0000256" key="2">
    <source>
        <dbReference type="RuleBase" id="RU003452"/>
    </source>
</evidence>
<dbReference type="InterPro" id="IPR001447">
    <property type="entry name" value="Arylamine_N-AcTrfase"/>
</dbReference>
<accession>A0ABX1CRZ4</accession>
<protein>
    <submittedName>
        <fullName evidence="4">Arylamine N-acetyltransferase</fullName>
    </submittedName>
</protein>
<dbReference type="RefSeq" id="WP_168135818.1">
    <property type="nucleotide sequence ID" value="NZ_JAAVJH010000015.1"/>
</dbReference>